<dbReference type="SUPFAM" id="SSF46785">
    <property type="entry name" value="Winged helix' DNA-binding domain"/>
    <property type="match status" value="1"/>
</dbReference>
<dbReference type="InterPro" id="IPR018490">
    <property type="entry name" value="cNMP-bd_dom_sf"/>
</dbReference>
<dbReference type="PROSITE" id="PS51063">
    <property type="entry name" value="HTH_CRP_2"/>
    <property type="match status" value="1"/>
</dbReference>
<dbReference type="EMBL" id="FOXA01000049">
    <property type="protein sequence ID" value="SFQ20481.1"/>
    <property type="molecule type" value="Genomic_DNA"/>
</dbReference>
<dbReference type="Proteomes" id="UP000199356">
    <property type="component" value="Unassembled WGS sequence"/>
</dbReference>
<dbReference type="GO" id="GO:0016301">
    <property type="term" value="F:kinase activity"/>
    <property type="evidence" value="ECO:0007669"/>
    <property type="project" value="UniProtKB-KW"/>
</dbReference>
<dbReference type="AlphaFoldDB" id="A0A1I5WLK1"/>
<evidence type="ECO:0000313" key="5">
    <source>
        <dbReference type="EMBL" id="SFQ20481.1"/>
    </source>
</evidence>
<protein>
    <submittedName>
        <fullName evidence="5">cAMP-binding domain of CRP or a regulatory subunit of cAMP-dependent protein kinases</fullName>
    </submittedName>
</protein>
<dbReference type="SUPFAM" id="SSF51206">
    <property type="entry name" value="cAMP-binding domain-like"/>
    <property type="match status" value="1"/>
</dbReference>
<keyword evidence="6" id="KW-1185">Reference proteome</keyword>
<keyword evidence="5" id="KW-0418">Kinase</keyword>
<name>A0A1I5WLK1_9RHOB</name>
<accession>A0A1I5WLK1</accession>
<sequence>MSRHEHNYSCTAADGHRQIVAFLTEGDFVGVGFPRHEDCALEAVTDCELHLIERRVLDDQRKRDAELEHHIQQQVADALVRAQELVGLLGYRSVTGRLAAFLQREAERPRLVTVTASDEFRLRIPRQDLASFLATSTESICRSLYKLDRTAAIRLLRPDRYVILDNKLLETFADGDAIR</sequence>
<dbReference type="Gene3D" id="2.60.120.10">
    <property type="entry name" value="Jelly Rolls"/>
    <property type="match status" value="1"/>
</dbReference>
<evidence type="ECO:0000256" key="2">
    <source>
        <dbReference type="ARBA" id="ARBA00023125"/>
    </source>
</evidence>
<dbReference type="SMART" id="SM00419">
    <property type="entry name" value="HTH_CRP"/>
    <property type="match status" value="1"/>
</dbReference>
<keyword evidence="1" id="KW-0805">Transcription regulation</keyword>
<evidence type="ECO:0000313" key="6">
    <source>
        <dbReference type="Proteomes" id="UP000199356"/>
    </source>
</evidence>
<feature type="domain" description="HTH crp-type" evidence="4">
    <location>
        <begin position="92"/>
        <end position="167"/>
    </location>
</feature>
<proteinExistence type="predicted"/>
<dbReference type="GO" id="GO:0003677">
    <property type="term" value="F:DNA binding"/>
    <property type="evidence" value="ECO:0007669"/>
    <property type="project" value="UniProtKB-KW"/>
</dbReference>
<dbReference type="InterPro" id="IPR014710">
    <property type="entry name" value="RmlC-like_jellyroll"/>
</dbReference>
<evidence type="ECO:0000259" key="4">
    <source>
        <dbReference type="PROSITE" id="PS51063"/>
    </source>
</evidence>
<dbReference type="Pfam" id="PF13545">
    <property type="entry name" value="HTH_Crp_2"/>
    <property type="match status" value="1"/>
</dbReference>
<keyword evidence="3" id="KW-0804">Transcription</keyword>
<evidence type="ECO:0000256" key="1">
    <source>
        <dbReference type="ARBA" id="ARBA00023015"/>
    </source>
</evidence>
<gene>
    <name evidence="5" type="ORF">SAMN04488047_14915</name>
</gene>
<dbReference type="InterPro" id="IPR012318">
    <property type="entry name" value="HTH_CRP"/>
</dbReference>
<keyword evidence="2" id="KW-0238">DNA-binding</keyword>
<dbReference type="GO" id="GO:0006355">
    <property type="term" value="P:regulation of DNA-templated transcription"/>
    <property type="evidence" value="ECO:0007669"/>
    <property type="project" value="InterPro"/>
</dbReference>
<dbReference type="RefSeq" id="WP_093425823.1">
    <property type="nucleotide sequence ID" value="NZ_FOXA01000049.1"/>
</dbReference>
<reference evidence="5 6" key="1">
    <citation type="submission" date="2016-10" db="EMBL/GenBank/DDBJ databases">
        <authorList>
            <person name="de Groot N.N."/>
        </authorList>
    </citation>
    <scope>NUCLEOTIDE SEQUENCE [LARGE SCALE GENOMIC DNA]</scope>
    <source>
        <strain evidence="5 6">DSM 19547</strain>
    </source>
</reference>
<keyword evidence="5" id="KW-0808">Transferase</keyword>
<dbReference type="InterPro" id="IPR036390">
    <property type="entry name" value="WH_DNA-bd_sf"/>
</dbReference>
<dbReference type="STRING" id="441119.SAMN04488047_14915"/>
<dbReference type="OrthoDB" id="667966at2"/>
<organism evidence="5 6">
    <name type="scientific">Tranquillimonas alkanivorans</name>
    <dbReference type="NCBI Taxonomy" id="441119"/>
    <lineage>
        <taxon>Bacteria</taxon>
        <taxon>Pseudomonadati</taxon>
        <taxon>Pseudomonadota</taxon>
        <taxon>Alphaproteobacteria</taxon>
        <taxon>Rhodobacterales</taxon>
        <taxon>Roseobacteraceae</taxon>
        <taxon>Tranquillimonas</taxon>
    </lineage>
</organism>
<evidence type="ECO:0000256" key="3">
    <source>
        <dbReference type="ARBA" id="ARBA00023163"/>
    </source>
</evidence>